<protein>
    <recommendedName>
        <fullName evidence="4">Leucine rich repeat protein</fullName>
    </recommendedName>
</protein>
<dbReference type="EMBL" id="MK500328">
    <property type="protein sequence ID" value="QBK85923.1"/>
    <property type="molecule type" value="Genomic_DNA"/>
</dbReference>
<evidence type="ECO:0000256" key="1">
    <source>
        <dbReference type="ARBA" id="ARBA00022614"/>
    </source>
</evidence>
<keyword evidence="1" id="KW-0433">Leucine-rich repeat</keyword>
<dbReference type="PANTHER" id="PTHR47566:SF1">
    <property type="entry name" value="PROTEIN NUD1"/>
    <property type="match status" value="1"/>
</dbReference>
<proteinExistence type="predicted"/>
<reference evidence="3" key="1">
    <citation type="journal article" date="2019" name="MBio">
        <title>Virus Genomes from Deep Sea Sediments Expand the Ocean Megavirome and Support Independent Origins of Viral Gigantism.</title>
        <authorList>
            <person name="Backstrom D."/>
            <person name="Yutin N."/>
            <person name="Jorgensen S.L."/>
            <person name="Dharamshi J."/>
            <person name="Homa F."/>
            <person name="Zaremba-Niedwiedzka K."/>
            <person name="Spang A."/>
            <person name="Wolf Y.I."/>
            <person name="Koonin E.V."/>
            <person name="Ettema T.J."/>
        </authorList>
    </citation>
    <scope>NUCLEOTIDE SEQUENCE</scope>
</reference>
<sequence length="182" mass="21201">MDEILDRKPEEILDISERDIRTLTDIIIPSHVKVLKCQKCKLKNLDGLPKRIEEVDCSFNNIKKITGLFEYVKLDVLKCDYNRIKRFNQGDLPKNLRVLSCMANRLKTLQGLPPKIRDLNVSDNQLRSFRGIPNVYKCTCTLNYIESLEYIPDGIHELWCGFNPINVKDYRPKSLIKIYKSG</sequence>
<dbReference type="InterPro" id="IPR032675">
    <property type="entry name" value="LRR_dom_sf"/>
</dbReference>
<name>A0A481YRN1_9VIRU</name>
<dbReference type="PANTHER" id="PTHR47566">
    <property type="match status" value="1"/>
</dbReference>
<keyword evidence="2" id="KW-0677">Repeat</keyword>
<dbReference type="InterPro" id="IPR052574">
    <property type="entry name" value="CDIRP"/>
</dbReference>
<dbReference type="GO" id="GO:0035591">
    <property type="term" value="F:signaling adaptor activity"/>
    <property type="evidence" value="ECO:0007669"/>
    <property type="project" value="TreeGrafter"/>
</dbReference>
<evidence type="ECO:0000256" key="2">
    <source>
        <dbReference type="ARBA" id="ARBA00022737"/>
    </source>
</evidence>
<evidence type="ECO:0000313" key="3">
    <source>
        <dbReference type="EMBL" id="QBK85923.1"/>
    </source>
</evidence>
<accession>A0A481YRN1</accession>
<evidence type="ECO:0008006" key="4">
    <source>
        <dbReference type="Google" id="ProtNLM"/>
    </source>
</evidence>
<dbReference type="SUPFAM" id="SSF52058">
    <property type="entry name" value="L domain-like"/>
    <property type="match status" value="1"/>
</dbReference>
<organism evidence="3">
    <name type="scientific">Marseillevirus LCMAC101</name>
    <dbReference type="NCBI Taxonomy" id="2506602"/>
    <lineage>
        <taxon>Viruses</taxon>
        <taxon>Varidnaviria</taxon>
        <taxon>Bamfordvirae</taxon>
        <taxon>Nucleocytoviricota</taxon>
        <taxon>Megaviricetes</taxon>
        <taxon>Pimascovirales</taxon>
        <taxon>Pimascovirales incertae sedis</taxon>
        <taxon>Marseilleviridae</taxon>
    </lineage>
</organism>
<gene>
    <name evidence="3" type="ORF">LCMAC101_05180</name>
</gene>
<dbReference type="Gene3D" id="3.80.10.10">
    <property type="entry name" value="Ribonuclease Inhibitor"/>
    <property type="match status" value="1"/>
</dbReference>